<comment type="subcellular location">
    <subcellularLocation>
        <location evidence="1">Cell outer membrane</location>
        <topology evidence="1">Lipid-anchor</topology>
    </subcellularLocation>
</comment>
<keyword evidence="2" id="KW-0732">Signal</keyword>
<evidence type="ECO:0000256" key="7">
    <source>
        <dbReference type="SAM" id="MobiDB-lite"/>
    </source>
</evidence>
<dbReference type="Pfam" id="PF13627">
    <property type="entry name" value="LptM_cons"/>
    <property type="match status" value="1"/>
</dbReference>
<sequence>MSQSARHTLRALAVLLLGAGLLAGCGQKGPLYLPADADAGGQRAEAPVSSESEGAASEAESAKAENKATGNGA</sequence>
<evidence type="ECO:0000256" key="1">
    <source>
        <dbReference type="ARBA" id="ARBA00004459"/>
    </source>
</evidence>
<dbReference type="AlphaFoldDB" id="A0A558HSS8"/>
<feature type="compositionally biased region" description="Low complexity" evidence="7">
    <location>
        <begin position="44"/>
        <end position="59"/>
    </location>
</feature>
<dbReference type="EMBL" id="VNFH01000003">
    <property type="protein sequence ID" value="TVU72141.1"/>
    <property type="molecule type" value="Genomic_DNA"/>
</dbReference>
<evidence type="ECO:0000313" key="8">
    <source>
        <dbReference type="EMBL" id="TVU72141.1"/>
    </source>
</evidence>
<keyword evidence="3" id="KW-0472">Membrane</keyword>
<keyword evidence="9" id="KW-1185">Reference proteome</keyword>
<dbReference type="Proteomes" id="UP000319941">
    <property type="component" value="Unassembled WGS sequence"/>
</dbReference>
<evidence type="ECO:0000256" key="3">
    <source>
        <dbReference type="ARBA" id="ARBA00023136"/>
    </source>
</evidence>
<dbReference type="NCBIfam" id="NF047847">
    <property type="entry name" value="SS_mature_LptM"/>
    <property type="match status" value="1"/>
</dbReference>
<evidence type="ECO:0000256" key="4">
    <source>
        <dbReference type="ARBA" id="ARBA00023139"/>
    </source>
</evidence>
<evidence type="ECO:0000313" key="9">
    <source>
        <dbReference type="Proteomes" id="UP000319941"/>
    </source>
</evidence>
<evidence type="ECO:0008006" key="10">
    <source>
        <dbReference type="Google" id="ProtNLM"/>
    </source>
</evidence>
<comment type="caution">
    <text evidence="8">The sequence shown here is derived from an EMBL/GenBank/DDBJ whole genome shotgun (WGS) entry which is preliminary data.</text>
</comment>
<keyword evidence="6" id="KW-0449">Lipoprotein</keyword>
<accession>A0A558HSS8</accession>
<feature type="region of interest" description="Disordered" evidence="7">
    <location>
        <begin position="33"/>
        <end position="73"/>
    </location>
</feature>
<evidence type="ECO:0000256" key="5">
    <source>
        <dbReference type="ARBA" id="ARBA00023237"/>
    </source>
</evidence>
<keyword evidence="5" id="KW-0998">Cell outer membrane</keyword>
<gene>
    <name evidence="8" type="ORF">FQP86_05915</name>
</gene>
<dbReference type="InterPro" id="IPR032831">
    <property type="entry name" value="LptM_cons"/>
</dbReference>
<evidence type="ECO:0000256" key="6">
    <source>
        <dbReference type="ARBA" id="ARBA00023288"/>
    </source>
</evidence>
<evidence type="ECO:0000256" key="2">
    <source>
        <dbReference type="ARBA" id="ARBA00022729"/>
    </source>
</evidence>
<protein>
    <recommendedName>
        <fullName evidence="10">Lipoprotein</fullName>
    </recommendedName>
</protein>
<proteinExistence type="predicted"/>
<dbReference type="GO" id="GO:0009279">
    <property type="term" value="C:cell outer membrane"/>
    <property type="evidence" value="ECO:0007669"/>
    <property type="project" value="UniProtKB-SubCell"/>
</dbReference>
<dbReference type="PROSITE" id="PS51257">
    <property type="entry name" value="PROKAR_LIPOPROTEIN"/>
    <property type="match status" value="1"/>
</dbReference>
<reference evidence="8 9" key="1">
    <citation type="submission" date="2019-07" db="EMBL/GenBank/DDBJ databases">
        <title>Diversity of Bacteria from Kongsfjorden, Arctic.</title>
        <authorList>
            <person name="Yu Y."/>
        </authorList>
    </citation>
    <scope>NUCLEOTIDE SEQUENCE [LARGE SCALE GENOMIC DNA]</scope>
    <source>
        <strain evidence="8 9">SM1923</strain>
    </source>
</reference>
<keyword evidence="4" id="KW-0564">Palmitate</keyword>
<name>A0A558HSS8_9GAMM</name>
<organism evidence="8 9">
    <name type="scientific">Cobetia crustatorum</name>
    <dbReference type="NCBI Taxonomy" id="553385"/>
    <lineage>
        <taxon>Bacteria</taxon>
        <taxon>Pseudomonadati</taxon>
        <taxon>Pseudomonadota</taxon>
        <taxon>Gammaproteobacteria</taxon>
        <taxon>Oceanospirillales</taxon>
        <taxon>Halomonadaceae</taxon>
        <taxon>Cobetia</taxon>
    </lineage>
</organism>